<gene>
    <name evidence="3" type="ORF">Ate02nite_64910</name>
</gene>
<reference evidence="3" key="1">
    <citation type="submission" date="2021-01" db="EMBL/GenBank/DDBJ databases">
        <title>Whole genome shotgun sequence of Actinoplanes tereljensis NBRC 105297.</title>
        <authorList>
            <person name="Komaki H."/>
            <person name="Tamura T."/>
        </authorList>
    </citation>
    <scope>NUCLEOTIDE SEQUENCE</scope>
    <source>
        <strain evidence="3">NBRC 105297</strain>
    </source>
</reference>
<keyword evidence="1" id="KW-1133">Transmembrane helix</keyword>
<dbReference type="PROSITE" id="PS50887">
    <property type="entry name" value="GGDEF"/>
    <property type="match status" value="1"/>
</dbReference>
<dbReference type="InterPro" id="IPR043128">
    <property type="entry name" value="Rev_trsase/Diguanyl_cyclase"/>
</dbReference>
<evidence type="ECO:0000313" key="3">
    <source>
        <dbReference type="EMBL" id="GIF23761.1"/>
    </source>
</evidence>
<dbReference type="PANTHER" id="PTHR46663">
    <property type="entry name" value="DIGUANYLATE CYCLASE DGCT-RELATED"/>
    <property type="match status" value="1"/>
</dbReference>
<dbReference type="SUPFAM" id="SSF55073">
    <property type="entry name" value="Nucleotide cyclase"/>
    <property type="match status" value="1"/>
</dbReference>
<feature type="transmembrane region" description="Helical" evidence="1">
    <location>
        <begin position="156"/>
        <end position="176"/>
    </location>
</feature>
<comment type="caution">
    <text evidence="3">The sequence shown here is derived from an EMBL/GenBank/DDBJ whole genome shotgun (WGS) entry which is preliminary data.</text>
</comment>
<sequence length="347" mass="36247">MTPRLGGDARWALGRVPFVPGLIGYAAVMFLVTEWFYRVGLSPASPKVTTALLVLFLALSHERWQRLLGGGHLHNRLVLRLAVANAGAAAISTYAGWSFLAPGWAILIAAVHLGWSGARSRIEAGVITAVVTVAAQVAVHAHLAPSVIPLKYADGAAVWGLLLAVTALHNIAVSAARGEDAAERLRHAASHDGLTGLPNRTEMGRRLASALPAAGPENLVALLYIDLDGFKGVNDTHGHATGDALLVAAAERFREGLRPGDELCRLGGDEFAVILTGMPSTRSVDDVVAGLAEAIRRPFTLSGRTVRVGASIGSATADTPAADATMLVERADLAMYAVKHGPAATVR</sequence>
<feature type="transmembrane region" description="Helical" evidence="1">
    <location>
        <begin position="12"/>
        <end position="32"/>
    </location>
</feature>
<organism evidence="3 4">
    <name type="scientific">Paractinoplanes tereljensis</name>
    <dbReference type="NCBI Taxonomy" id="571912"/>
    <lineage>
        <taxon>Bacteria</taxon>
        <taxon>Bacillati</taxon>
        <taxon>Actinomycetota</taxon>
        <taxon>Actinomycetes</taxon>
        <taxon>Micromonosporales</taxon>
        <taxon>Micromonosporaceae</taxon>
        <taxon>Paractinoplanes</taxon>
    </lineage>
</organism>
<feature type="domain" description="GGDEF" evidence="2">
    <location>
        <begin position="218"/>
        <end position="347"/>
    </location>
</feature>
<dbReference type="InterPro" id="IPR029787">
    <property type="entry name" value="Nucleotide_cyclase"/>
</dbReference>
<proteinExistence type="predicted"/>
<dbReference type="InterPro" id="IPR000160">
    <property type="entry name" value="GGDEF_dom"/>
</dbReference>
<dbReference type="EMBL" id="BOMY01000041">
    <property type="protein sequence ID" value="GIF23761.1"/>
    <property type="molecule type" value="Genomic_DNA"/>
</dbReference>
<evidence type="ECO:0000259" key="2">
    <source>
        <dbReference type="PROSITE" id="PS50887"/>
    </source>
</evidence>
<dbReference type="PANTHER" id="PTHR46663:SF2">
    <property type="entry name" value="GGDEF DOMAIN-CONTAINING PROTEIN"/>
    <property type="match status" value="1"/>
</dbReference>
<dbReference type="Pfam" id="PF00990">
    <property type="entry name" value="GGDEF"/>
    <property type="match status" value="1"/>
</dbReference>
<dbReference type="InterPro" id="IPR052163">
    <property type="entry name" value="DGC-Regulatory_Protein"/>
</dbReference>
<keyword evidence="1" id="KW-0812">Transmembrane</keyword>
<feature type="transmembrane region" description="Helical" evidence="1">
    <location>
        <begin position="122"/>
        <end position="144"/>
    </location>
</feature>
<feature type="transmembrane region" description="Helical" evidence="1">
    <location>
        <begin position="97"/>
        <end position="115"/>
    </location>
</feature>
<accession>A0A919NRE4</accession>
<dbReference type="CDD" id="cd01949">
    <property type="entry name" value="GGDEF"/>
    <property type="match status" value="1"/>
</dbReference>
<dbReference type="NCBIfam" id="TIGR00254">
    <property type="entry name" value="GGDEF"/>
    <property type="match status" value="1"/>
</dbReference>
<keyword evidence="1" id="KW-0472">Membrane</keyword>
<protein>
    <recommendedName>
        <fullName evidence="2">GGDEF domain-containing protein</fullName>
    </recommendedName>
</protein>
<dbReference type="SMART" id="SM00267">
    <property type="entry name" value="GGDEF"/>
    <property type="match status" value="1"/>
</dbReference>
<dbReference type="AlphaFoldDB" id="A0A919NRE4"/>
<name>A0A919NRE4_9ACTN</name>
<evidence type="ECO:0000313" key="4">
    <source>
        <dbReference type="Proteomes" id="UP000623608"/>
    </source>
</evidence>
<evidence type="ECO:0000256" key="1">
    <source>
        <dbReference type="SAM" id="Phobius"/>
    </source>
</evidence>
<dbReference type="Proteomes" id="UP000623608">
    <property type="component" value="Unassembled WGS sequence"/>
</dbReference>
<dbReference type="Gene3D" id="3.30.70.270">
    <property type="match status" value="1"/>
</dbReference>
<keyword evidence="4" id="KW-1185">Reference proteome</keyword>